<dbReference type="GeneID" id="54349747"/>
<accession>A0A6A5RMB7</accession>
<gene>
    <name evidence="1" type="ORF">M421DRAFT_419342</name>
</gene>
<keyword evidence="2" id="KW-1185">Reference proteome</keyword>
<dbReference type="Proteomes" id="UP000800082">
    <property type="component" value="Unassembled WGS sequence"/>
</dbReference>
<proteinExistence type="predicted"/>
<organism evidence="1 2">
    <name type="scientific">Didymella exigua CBS 183.55</name>
    <dbReference type="NCBI Taxonomy" id="1150837"/>
    <lineage>
        <taxon>Eukaryota</taxon>
        <taxon>Fungi</taxon>
        <taxon>Dikarya</taxon>
        <taxon>Ascomycota</taxon>
        <taxon>Pezizomycotina</taxon>
        <taxon>Dothideomycetes</taxon>
        <taxon>Pleosporomycetidae</taxon>
        <taxon>Pleosporales</taxon>
        <taxon>Pleosporineae</taxon>
        <taxon>Didymellaceae</taxon>
        <taxon>Didymella</taxon>
    </lineage>
</organism>
<reference evidence="1" key="1">
    <citation type="journal article" date="2020" name="Stud. Mycol.">
        <title>101 Dothideomycetes genomes: a test case for predicting lifestyles and emergence of pathogens.</title>
        <authorList>
            <person name="Haridas S."/>
            <person name="Albert R."/>
            <person name="Binder M."/>
            <person name="Bloem J."/>
            <person name="Labutti K."/>
            <person name="Salamov A."/>
            <person name="Andreopoulos B."/>
            <person name="Baker S."/>
            <person name="Barry K."/>
            <person name="Bills G."/>
            <person name="Bluhm B."/>
            <person name="Cannon C."/>
            <person name="Castanera R."/>
            <person name="Culley D."/>
            <person name="Daum C."/>
            <person name="Ezra D."/>
            <person name="Gonzalez J."/>
            <person name="Henrissat B."/>
            <person name="Kuo A."/>
            <person name="Liang C."/>
            <person name="Lipzen A."/>
            <person name="Lutzoni F."/>
            <person name="Magnuson J."/>
            <person name="Mondo S."/>
            <person name="Nolan M."/>
            <person name="Ohm R."/>
            <person name="Pangilinan J."/>
            <person name="Park H.-J."/>
            <person name="Ramirez L."/>
            <person name="Alfaro M."/>
            <person name="Sun H."/>
            <person name="Tritt A."/>
            <person name="Yoshinaga Y."/>
            <person name="Zwiers L.-H."/>
            <person name="Turgeon B."/>
            <person name="Goodwin S."/>
            <person name="Spatafora J."/>
            <person name="Crous P."/>
            <person name="Grigoriev I."/>
        </authorList>
    </citation>
    <scope>NUCLEOTIDE SEQUENCE</scope>
    <source>
        <strain evidence="1">CBS 183.55</strain>
    </source>
</reference>
<dbReference type="AlphaFoldDB" id="A0A6A5RMB7"/>
<evidence type="ECO:0000313" key="1">
    <source>
        <dbReference type="EMBL" id="KAF1929551.1"/>
    </source>
</evidence>
<evidence type="ECO:0000313" key="2">
    <source>
        <dbReference type="Proteomes" id="UP000800082"/>
    </source>
</evidence>
<protein>
    <submittedName>
        <fullName evidence="1">Uncharacterized protein</fullName>
    </submittedName>
</protein>
<dbReference type="RefSeq" id="XP_033449799.1">
    <property type="nucleotide sequence ID" value="XM_033592079.1"/>
</dbReference>
<sequence length="53" mass="6053">MHLQFQLHRCERCGQSLHNVRNASVCAPSLQALRPPAAHYPPFQLLNQLPHLL</sequence>
<dbReference type="EMBL" id="ML978965">
    <property type="protein sequence ID" value="KAF1929551.1"/>
    <property type="molecule type" value="Genomic_DNA"/>
</dbReference>
<name>A0A6A5RMB7_9PLEO</name>